<proteinExistence type="predicted"/>
<feature type="compositionally biased region" description="Basic and acidic residues" evidence="1">
    <location>
        <begin position="184"/>
        <end position="193"/>
    </location>
</feature>
<feature type="region of interest" description="Disordered" evidence="1">
    <location>
        <begin position="1"/>
        <end position="77"/>
    </location>
</feature>
<feature type="compositionally biased region" description="Low complexity" evidence="1">
    <location>
        <begin position="47"/>
        <end position="62"/>
    </location>
</feature>
<keyword evidence="3" id="KW-1185">Reference proteome</keyword>
<evidence type="ECO:0000313" key="3">
    <source>
        <dbReference type="Proteomes" id="UP000594638"/>
    </source>
</evidence>
<reference evidence="2 3" key="1">
    <citation type="submission" date="2019-12" db="EMBL/GenBank/DDBJ databases">
        <authorList>
            <person name="Alioto T."/>
            <person name="Alioto T."/>
            <person name="Gomez Garrido J."/>
        </authorList>
    </citation>
    <scope>NUCLEOTIDE SEQUENCE [LARGE SCALE GENOMIC DNA]</scope>
</reference>
<dbReference type="Proteomes" id="UP000594638">
    <property type="component" value="Unassembled WGS sequence"/>
</dbReference>
<protein>
    <submittedName>
        <fullName evidence="2">Uncharacterized protein</fullName>
    </submittedName>
</protein>
<gene>
    <name evidence="2" type="ORF">OLEA9_A080913</name>
</gene>
<feature type="compositionally biased region" description="Basic residues" evidence="1">
    <location>
        <begin position="15"/>
        <end position="26"/>
    </location>
</feature>
<feature type="compositionally biased region" description="Basic residues" evidence="1">
    <location>
        <begin position="229"/>
        <end position="239"/>
    </location>
</feature>
<sequence length="394" mass="44278">MGGGGPGAAGGPPPRTHRRSQFVRRRSPSDHDDGGGSGNYLQHLTGNNQPNYNNNNSYQQQSMRGNNQQHRNSQQQDIEDIKDICSKLTVELDLVKSRINDIAGTLERIQTQMLSQHLQGSNSASLNNAIDNNNIGVKGKKAKALRKRDQDRTAGDALEPADASGAIDNKNKERQVGRQRRNQRRDNTRDKENIPLPPRQQNDDSTTQAADPSSEDKIEGEEGGERVKKVYRRKKRQPFRKGGYYQRRRRMDSSERNSNDTSPQNEANGDDFRRPKPRQRKTYSELSEAEMNEVVQYLKRDFFASEIPTVKKAMDEKGPAVAKEFAYAILDHAIQDVTSPTKLSEIATNLAQVLVGEEGSYEFQSGFYAALTDLSKRGEEIVIDAPRYMDTLGQ</sequence>
<feature type="compositionally biased region" description="Gly residues" evidence="1">
    <location>
        <begin position="1"/>
        <end position="10"/>
    </location>
</feature>
<feature type="non-terminal residue" evidence="2">
    <location>
        <position position="394"/>
    </location>
</feature>
<dbReference type="EMBL" id="CACTIH010001095">
    <property type="protein sequence ID" value="CAA2962559.1"/>
    <property type="molecule type" value="Genomic_DNA"/>
</dbReference>
<organism evidence="2 3">
    <name type="scientific">Olea europaea subsp. europaea</name>
    <dbReference type="NCBI Taxonomy" id="158383"/>
    <lineage>
        <taxon>Eukaryota</taxon>
        <taxon>Viridiplantae</taxon>
        <taxon>Streptophyta</taxon>
        <taxon>Embryophyta</taxon>
        <taxon>Tracheophyta</taxon>
        <taxon>Spermatophyta</taxon>
        <taxon>Magnoliopsida</taxon>
        <taxon>eudicotyledons</taxon>
        <taxon>Gunneridae</taxon>
        <taxon>Pentapetalae</taxon>
        <taxon>asterids</taxon>
        <taxon>lamiids</taxon>
        <taxon>Lamiales</taxon>
        <taxon>Oleaceae</taxon>
        <taxon>Oleeae</taxon>
        <taxon>Olea</taxon>
    </lineage>
</organism>
<evidence type="ECO:0000313" key="2">
    <source>
        <dbReference type="EMBL" id="CAA2962559.1"/>
    </source>
</evidence>
<feature type="compositionally biased region" description="Polar residues" evidence="1">
    <location>
        <begin position="199"/>
        <end position="211"/>
    </location>
</feature>
<comment type="caution">
    <text evidence="2">The sequence shown here is derived from an EMBL/GenBank/DDBJ whole genome shotgun (WGS) entry which is preliminary data.</text>
</comment>
<feature type="region of interest" description="Disordered" evidence="1">
    <location>
        <begin position="139"/>
        <end position="287"/>
    </location>
</feature>
<evidence type="ECO:0000256" key="1">
    <source>
        <dbReference type="SAM" id="MobiDB-lite"/>
    </source>
</evidence>
<accession>A0A8S0Q8A8</accession>
<dbReference type="AlphaFoldDB" id="A0A8S0Q8A8"/>
<dbReference type="Gramene" id="OE9A080913T1">
    <property type="protein sequence ID" value="OE9A080913C1"/>
    <property type="gene ID" value="OE9A080913"/>
</dbReference>
<feature type="compositionally biased region" description="Polar residues" evidence="1">
    <location>
        <begin position="63"/>
        <end position="76"/>
    </location>
</feature>
<name>A0A8S0Q8A8_OLEEU</name>